<comment type="PTM">
    <text evidence="7">Cleaved by autocatalysis into a large and a small subunit.</text>
</comment>
<evidence type="ECO:0000256" key="4">
    <source>
        <dbReference type="ARBA" id="ARBA00047417"/>
    </source>
</evidence>
<dbReference type="InterPro" id="IPR043138">
    <property type="entry name" value="GGT_lsub"/>
</dbReference>
<dbReference type="Pfam" id="PF01019">
    <property type="entry name" value="G_glu_transpept"/>
    <property type="match status" value="1"/>
</dbReference>
<evidence type="ECO:0000256" key="2">
    <source>
        <dbReference type="ARBA" id="ARBA00001089"/>
    </source>
</evidence>
<evidence type="ECO:0000256" key="7">
    <source>
        <dbReference type="RuleBase" id="RU368036"/>
    </source>
</evidence>
<protein>
    <recommendedName>
        <fullName evidence="7">Glutathione hydrolase proenzyme</fullName>
        <ecNumber evidence="7">2.3.2.2</ecNumber>
        <ecNumber evidence="7">3.4.19.13</ecNumber>
    </recommendedName>
    <component>
        <recommendedName>
            <fullName evidence="7">Glutathione hydrolase large chain</fullName>
        </recommendedName>
    </component>
    <component>
        <recommendedName>
            <fullName evidence="7">Glutathione hydrolase small chain</fullName>
        </recommendedName>
    </component>
</protein>
<dbReference type="InterPro" id="IPR043137">
    <property type="entry name" value="GGT_ssub_C"/>
</dbReference>
<keyword evidence="7" id="KW-0378">Hydrolase</keyword>
<dbReference type="UniPathway" id="UPA00204"/>
<gene>
    <name evidence="9" type="primary">ggt</name>
    <name evidence="9" type="ORF">CK501_01105</name>
</gene>
<keyword evidence="7 9" id="KW-0808">Transferase</keyword>
<dbReference type="InterPro" id="IPR051792">
    <property type="entry name" value="GGT_bact"/>
</dbReference>
<dbReference type="PROSITE" id="PS51257">
    <property type="entry name" value="PROKAR_LIPOPROTEIN"/>
    <property type="match status" value="1"/>
</dbReference>
<dbReference type="Proteomes" id="UP000218896">
    <property type="component" value="Unassembled WGS sequence"/>
</dbReference>
<evidence type="ECO:0000256" key="8">
    <source>
        <dbReference type="SAM" id="SignalP"/>
    </source>
</evidence>
<dbReference type="Gene3D" id="1.10.246.130">
    <property type="match status" value="1"/>
</dbReference>
<feature type="binding site" evidence="6">
    <location>
        <begin position="440"/>
        <end position="441"/>
    </location>
    <ligand>
        <name>L-glutamate</name>
        <dbReference type="ChEBI" id="CHEBI:29985"/>
    </ligand>
</feature>
<dbReference type="PRINTS" id="PR01210">
    <property type="entry name" value="GGTRANSPTASE"/>
</dbReference>
<evidence type="ECO:0000313" key="10">
    <source>
        <dbReference type="Proteomes" id="UP000218896"/>
    </source>
</evidence>
<dbReference type="OrthoDB" id="5297205at2"/>
<evidence type="ECO:0000256" key="1">
    <source>
        <dbReference type="ARBA" id="ARBA00001049"/>
    </source>
</evidence>
<dbReference type="SUPFAM" id="SSF56235">
    <property type="entry name" value="N-terminal nucleophile aminohydrolases (Ntn hydrolases)"/>
    <property type="match status" value="1"/>
</dbReference>
<comment type="catalytic activity">
    <reaction evidence="1 7">
        <text>an S-substituted glutathione + H2O = an S-substituted L-cysteinylglycine + L-glutamate</text>
        <dbReference type="Rhea" id="RHEA:59468"/>
        <dbReference type="ChEBI" id="CHEBI:15377"/>
        <dbReference type="ChEBI" id="CHEBI:29985"/>
        <dbReference type="ChEBI" id="CHEBI:90779"/>
        <dbReference type="ChEBI" id="CHEBI:143103"/>
        <dbReference type="EC" id="3.4.19.13"/>
    </reaction>
</comment>
<dbReference type="InterPro" id="IPR000101">
    <property type="entry name" value="GGT_peptidase"/>
</dbReference>
<feature type="chain" id="PRO_5012765018" description="Glutathione hydrolase proenzyme" evidence="8">
    <location>
        <begin position="24"/>
        <end position="565"/>
    </location>
</feature>
<feature type="binding site" evidence="6">
    <location>
        <position position="461"/>
    </location>
    <ligand>
        <name>L-glutamate</name>
        <dbReference type="ChEBI" id="CHEBI:29985"/>
    </ligand>
</feature>
<dbReference type="PANTHER" id="PTHR43199">
    <property type="entry name" value="GLUTATHIONE HYDROLASE"/>
    <property type="match status" value="1"/>
</dbReference>
<feature type="binding site" evidence="6">
    <location>
        <position position="96"/>
    </location>
    <ligand>
        <name>L-glutamate</name>
        <dbReference type="ChEBI" id="CHEBI:29985"/>
    </ligand>
</feature>
<comment type="pathway">
    <text evidence="7">Sulfur metabolism; glutathione metabolism.</text>
</comment>
<dbReference type="GO" id="GO:0036374">
    <property type="term" value="F:glutathione hydrolase activity"/>
    <property type="evidence" value="ECO:0007669"/>
    <property type="project" value="UniProtKB-UniRule"/>
</dbReference>
<dbReference type="EC" id="3.4.19.13" evidence="7"/>
<evidence type="ECO:0000313" key="9">
    <source>
        <dbReference type="EMBL" id="PAU81782.1"/>
    </source>
</evidence>
<keyword evidence="10" id="KW-1185">Reference proteome</keyword>
<keyword evidence="7" id="KW-0317">Glutathione biosynthesis</keyword>
<organism evidence="9 10">
    <name type="scientific">Halovibrio salipaludis</name>
    <dbReference type="NCBI Taxonomy" id="2032626"/>
    <lineage>
        <taxon>Bacteria</taxon>
        <taxon>Pseudomonadati</taxon>
        <taxon>Pseudomonadota</taxon>
        <taxon>Gammaproteobacteria</taxon>
        <taxon>Oceanospirillales</taxon>
        <taxon>Halomonadaceae</taxon>
        <taxon>Halovibrio</taxon>
    </lineage>
</organism>
<keyword evidence="3 7" id="KW-0012">Acyltransferase</keyword>
<evidence type="ECO:0000256" key="6">
    <source>
        <dbReference type="PIRSR" id="PIRSR600101-2"/>
    </source>
</evidence>
<dbReference type="NCBIfam" id="TIGR00066">
    <property type="entry name" value="g_glut_trans"/>
    <property type="match status" value="1"/>
</dbReference>
<feature type="signal peptide" evidence="8">
    <location>
        <begin position="1"/>
        <end position="23"/>
    </location>
</feature>
<proteinExistence type="inferred from homology"/>
<dbReference type="EMBL" id="NSKD01000001">
    <property type="protein sequence ID" value="PAU81782.1"/>
    <property type="molecule type" value="Genomic_DNA"/>
</dbReference>
<comment type="catalytic activity">
    <reaction evidence="2 7">
        <text>glutathione + H2O = L-cysteinylglycine + L-glutamate</text>
        <dbReference type="Rhea" id="RHEA:28807"/>
        <dbReference type="ChEBI" id="CHEBI:15377"/>
        <dbReference type="ChEBI" id="CHEBI:29985"/>
        <dbReference type="ChEBI" id="CHEBI:57925"/>
        <dbReference type="ChEBI" id="CHEBI:61694"/>
        <dbReference type="EC" id="3.4.19.13"/>
    </reaction>
</comment>
<comment type="subunit">
    <text evidence="7">This enzyme consists of two polypeptide chains, which are synthesized in precursor form from a single polypeptide.</text>
</comment>
<feature type="binding site" evidence="6">
    <location>
        <begin position="387"/>
        <end position="389"/>
    </location>
    <ligand>
        <name>L-glutamate</name>
        <dbReference type="ChEBI" id="CHEBI:29985"/>
    </ligand>
</feature>
<dbReference type="GO" id="GO:0006751">
    <property type="term" value="P:glutathione catabolic process"/>
    <property type="evidence" value="ECO:0007669"/>
    <property type="project" value="UniProtKB-UniRule"/>
</dbReference>
<comment type="catalytic activity">
    <reaction evidence="4 7">
        <text>an N-terminal (5-L-glutamyl)-[peptide] + an alpha-amino acid = 5-L-glutamyl amino acid + an N-terminal L-alpha-aminoacyl-[peptide]</text>
        <dbReference type="Rhea" id="RHEA:23904"/>
        <dbReference type="Rhea" id="RHEA-COMP:9780"/>
        <dbReference type="Rhea" id="RHEA-COMP:9795"/>
        <dbReference type="ChEBI" id="CHEBI:77644"/>
        <dbReference type="ChEBI" id="CHEBI:78597"/>
        <dbReference type="ChEBI" id="CHEBI:78599"/>
        <dbReference type="ChEBI" id="CHEBI:78608"/>
        <dbReference type="EC" id="2.3.2.2"/>
    </reaction>
</comment>
<comment type="similarity">
    <text evidence="7">Belongs to the gamma-glutamyltransferase family.</text>
</comment>
<dbReference type="AlphaFoldDB" id="A0A2A2FAY6"/>
<dbReference type="EC" id="2.3.2.2" evidence="7"/>
<dbReference type="GO" id="GO:0006750">
    <property type="term" value="P:glutathione biosynthetic process"/>
    <property type="evidence" value="ECO:0007669"/>
    <property type="project" value="UniProtKB-KW"/>
</dbReference>
<name>A0A2A2FAY6_9GAMM</name>
<keyword evidence="8" id="KW-0732">Signal</keyword>
<reference evidence="9 10" key="1">
    <citation type="submission" date="2017-08" db="EMBL/GenBank/DDBJ databases">
        <title>Halovibrio sewagensis sp. nov., isolated from wastewater of high salinity.</title>
        <authorList>
            <person name="Dong X."/>
            <person name="Zhang G."/>
        </authorList>
    </citation>
    <scope>NUCLEOTIDE SEQUENCE [LARGE SCALE GENOMIC DNA]</scope>
    <source>
        <strain evidence="9 10">YL5-2</strain>
    </source>
</reference>
<feature type="binding site" evidence="6">
    <location>
        <position position="411"/>
    </location>
    <ligand>
        <name>L-glutamate</name>
        <dbReference type="ChEBI" id="CHEBI:29985"/>
    </ligand>
</feature>
<accession>A0A2A2FAY6</accession>
<feature type="active site" description="Nucleophile" evidence="5">
    <location>
        <position position="369"/>
    </location>
</feature>
<sequence>MRRIGSLFTAALAALLMTGCALSGGQPEPNAGVASAHPMATEAGLKVLENGGNAVDAAVATAAALGVVEPYSSGIGGGGFWVIRQADGGATVIDAREEAPGDAHPGLYLNEKGDVREGKPSLNGALAAGIPGQPAAFDHMASEYGQLPLARSLAPAIRLAREGFPVDERYRNLAEFRLEVMRVYPGTRDLFLEDGGVPEKGHEIRQPALARTLENLAEEGRAGFYQGPVAEQLVEDAREAGGIWTMEDLAGYELIERDPVRIDYGNATLLTAPAPSSGGMALTQLFGMLEQRPVPEDADRVTRVHWLAEMMRRAYRDRAVHMGDPAYTDIPRERLSDPAYLRTLASSINPQRATPSADLGGPGTDGHHTTHLSVMDAEGNIVSATLSINYPFGSGVTSEGTGVVLNNEMDDFSIQPGHANAWGLVGGEANQVEAGKRPLSSMSPLIIRSPERITALGAPGGSRIITMNFLAALDVLDGRPPETVVSRSRFHHQYEPDRIEHEPDTFSKAEKQALRAMGHELHDVDRTYGNMQLIQRDRSSGIARGAADPRGIGRAGLIQLPVASE</sequence>
<dbReference type="InterPro" id="IPR029055">
    <property type="entry name" value="Ntn_hydrolases_N"/>
</dbReference>
<dbReference type="RefSeq" id="WP_095615883.1">
    <property type="nucleotide sequence ID" value="NZ_NSKD01000001.1"/>
</dbReference>
<dbReference type="GO" id="GO:0103068">
    <property type="term" value="F:leukotriene C4 gamma-glutamyl transferase activity"/>
    <property type="evidence" value="ECO:0007669"/>
    <property type="project" value="UniProtKB-EC"/>
</dbReference>
<dbReference type="Gene3D" id="3.60.20.40">
    <property type="match status" value="1"/>
</dbReference>
<comment type="caution">
    <text evidence="9">The sequence shown here is derived from an EMBL/GenBank/DDBJ whole genome shotgun (WGS) entry which is preliminary data.</text>
</comment>
<evidence type="ECO:0000256" key="5">
    <source>
        <dbReference type="PIRSR" id="PIRSR600101-1"/>
    </source>
</evidence>
<keyword evidence="7" id="KW-0865">Zymogen</keyword>
<evidence type="ECO:0000256" key="3">
    <source>
        <dbReference type="ARBA" id="ARBA00023315"/>
    </source>
</evidence>
<dbReference type="PANTHER" id="PTHR43199:SF6">
    <property type="entry name" value="GLUTATHIONE HYDROLASE PROENZYME"/>
    <property type="match status" value="1"/>
</dbReference>